<dbReference type="EMBL" id="LNYP01000029">
    <property type="protein sequence ID" value="KTD37905.1"/>
    <property type="molecule type" value="Genomic_DNA"/>
</dbReference>
<comment type="caution">
    <text evidence="1">The sequence shown here is derived from an EMBL/GenBank/DDBJ whole genome shotgun (WGS) entry which is preliminary data.</text>
</comment>
<dbReference type="Gene3D" id="3.40.1230.10">
    <property type="entry name" value="MTH938-like"/>
    <property type="match status" value="1"/>
</dbReference>
<dbReference type="Proteomes" id="UP000054858">
    <property type="component" value="Unassembled WGS sequence"/>
</dbReference>
<dbReference type="PANTHER" id="PTHR21192">
    <property type="entry name" value="NUCLEAR PROTEIN E3-3"/>
    <property type="match status" value="1"/>
</dbReference>
<evidence type="ECO:0000313" key="1">
    <source>
        <dbReference type="EMBL" id="KTD37905.1"/>
    </source>
</evidence>
<dbReference type="SUPFAM" id="SSF64076">
    <property type="entry name" value="MTH938-like"/>
    <property type="match status" value="1"/>
</dbReference>
<evidence type="ECO:0000313" key="2">
    <source>
        <dbReference type="Proteomes" id="UP000054858"/>
    </source>
</evidence>
<dbReference type="PATRIC" id="fig|29423.5.peg.1656"/>
<sequence>MYITREHADMHTIQSYSDSEIKINNTLYKESIIISRQALITEWPIHEIQDLTEEHLAPILELNPEVIILGHKQTSLQVPILIHLFLSKRRIGLECMSIGAACRTFNVLLNEQRSVVLGIIF</sequence>
<proteinExistence type="predicted"/>
<dbReference type="InterPro" id="IPR036748">
    <property type="entry name" value="MTH938-like_sf"/>
</dbReference>
<dbReference type="InterPro" id="IPR007523">
    <property type="entry name" value="NDUFAF3/AAMDC"/>
</dbReference>
<organism evidence="1 2">
    <name type="scientific">Legionella oakridgensis</name>
    <dbReference type="NCBI Taxonomy" id="29423"/>
    <lineage>
        <taxon>Bacteria</taxon>
        <taxon>Pseudomonadati</taxon>
        <taxon>Pseudomonadota</taxon>
        <taxon>Gammaproteobacteria</taxon>
        <taxon>Legionellales</taxon>
        <taxon>Legionellaceae</taxon>
        <taxon>Legionella</taxon>
    </lineage>
</organism>
<reference evidence="1 2" key="1">
    <citation type="submission" date="2015-11" db="EMBL/GenBank/DDBJ databases">
        <title>Genomic analysis of 38 Legionella species identifies large and diverse effector repertoires.</title>
        <authorList>
            <person name="Burstein D."/>
            <person name="Amaro F."/>
            <person name="Zusman T."/>
            <person name="Lifshitz Z."/>
            <person name="Cohen O."/>
            <person name="Gilbert J.A."/>
            <person name="Pupko T."/>
            <person name="Shuman H.A."/>
            <person name="Segal G."/>
        </authorList>
    </citation>
    <scope>NUCLEOTIDE SEQUENCE [LARGE SCALE GENOMIC DNA]</scope>
    <source>
        <strain evidence="1 2">Oak Ridge-10</strain>
    </source>
</reference>
<accession>A0A0W0X015</accession>
<dbReference type="AlphaFoldDB" id="A0A0W0X015"/>
<dbReference type="PANTHER" id="PTHR21192:SF2">
    <property type="entry name" value="NADH DEHYDROGENASE [UBIQUINONE] 1 ALPHA SUBCOMPLEX ASSEMBLY FACTOR 3"/>
    <property type="match status" value="1"/>
</dbReference>
<protein>
    <submittedName>
        <fullName evidence="1">Uncharacterized protein</fullName>
    </submittedName>
</protein>
<dbReference type="RefSeq" id="WP_025385856.1">
    <property type="nucleotide sequence ID" value="NZ_KV441806.1"/>
</dbReference>
<gene>
    <name evidence="1" type="ORF">Loak_1581</name>
</gene>
<dbReference type="Pfam" id="PF04430">
    <property type="entry name" value="DUF498"/>
    <property type="match status" value="1"/>
</dbReference>
<name>A0A0W0X015_9GAMM</name>